<feature type="transmembrane region" description="Helical" evidence="12">
    <location>
        <begin position="255"/>
        <end position="278"/>
    </location>
</feature>
<keyword evidence="5 12" id="KW-1133">Transmembrane helix</keyword>
<protein>
    <recommendedName>
        <fullName evidence="12">Odorant receptor</fullName>
    </recommendedName>
</protein>
<sequence>MELNYSSVFNLPFFFLKNLGLWQSKSSWKIYRSYGFILYLIFLGLPLVCHTKFFFYIVKNGTIADISHAINILFSLYGTLFKTFWFVIKLESIKEMLEVISTDHKTHQPRKTFLNNFSSYGNIMKVVKFYYGSALWAVLMASLNSVIHYKRKEVIYETWWFWDYKSNDNYVYWPFLCYQILLILYGCLVNYSIDIIPVLFMNFASMMLNNLSDKISVKNNVKENEVKDIKEIKNLVEYHKKIKQFTDDISTHTTFVFFIQTFISSFILCACTFLITTTSPINNTSEFMRTFLYGCSMLFQIFLPCYYGNEVSATSDKISTSLFHSNWEGRSKKYRKSVEIIMENLKHSIKIRFNNFITIDFGTFTKICNYAYSLYAVFQKVNVK</sequence>
<comment type="function">
    <text evidence="9">Odorant receptor which mediates acceptance or avoidance behavior, depending on its substrates. The odorant receptor repertoire encodes a large collection of odor stimuli that vary widely in identity, intensity, and duration. May form a complex with Orco to form odorant-sensing units, providing sensitive and prolonged odorant signaling and calcium permeability.</text>
</comment>
<evidence type="ECO:0000313" key="14">
    <source>
        <dbReference type="Proteomes" id="UP000183832"/>
    </source>
</evidence>
<feature type="transmembrane region" description="Helical" evidence="12">
    <location>
        <begin position="290"/>
        <end position="309"/>
    </location>
</feature>
<reference evidence="13 14" key="1">
    <citation type="submission" date="2015-04" db="EMBL/GenBank/DDBJ databases">
        <authorList>
            <person name="Syromyatnikov M.Y."/>
            <person name="Popov V.N."/>
        </authorList>
    </citation>
    <scope>NUCLEOTIDE SEQUENCE [LARGE SCALE GENOMIC DNA]</scope>
</reference>
<dbReference type="Pfam" id="PF02949">
    <property type="entry name" value="7tm_6"/>
    <property type="match status" value="1"/>
</dbReference>
<keyword evidence="8 12" id="KW-0807">Transducer</keyword>
<dbReference type="PANTHER" id="PTHR21137">
    <property type="entry name" value="ODORANT RECEPTOR"/>
    <property type="match status" value="1"/>
</dbReference>
<evidence type="ECO:0000256" key="2">
    <source>
        <dbReference type="ARBA" id="ARBA00022606"/>
    </source>
</evidence>
<dbReference type="EMBL" id="CVRI01000041">
    <property type="protein sequence ID" value="CRK95361.1"/>
    <property type="molecule type" value="Genomic_DNA"/>
</dbReference>
<evidence type="ECO:0000256" key="11">
    <source>
        <dbReference type="ARBA" id="ARBA00038679"/>
    </source>
</evidence>
<comment type="subunit">
    <text evidence="11">Interacts with Orco. Complexes exist early in the endomembrane system in olfactory sensory neurons (OSNs), coupling these complexes to the conserved ciliary trafficking pathway.</text>
</comment>
<dbReference type="AlphaFoldDB" id="A0A1J1IAB2"/>
<proteinExistence type="inferred from homology"/>
<gene>
    <name evidence="13" type="ORF">CLUMA_CG008717</name>
</gene>
<keyword evidence="4 12" id="KW-0552">Olfaction</keyword>
<keyword evidence="7 12" id="KW-0675">Receptor</keyword>
<evidence type="ECO:0000256" key="10">
    <source>
        <dbReference type="ARBA" id="ARBA00037946"/>
    </source>
</evidence>
<dbReference type="Proteomes" id="UP000183832">
    <property type="component" value="Unassembled WGS sequence"/>
</dbReference>
<dbReference type="PANTHER" id="PTHR21137:SF37">
    <property type="entry name" value="ODORANT RECEPTOR 46A, ISOFORM B-RELATED"/>
    <property type="match status" value="1"/>
</dbReference>
<evidence type="ECO:0000256" key="3">
    <source>
        <dbReference type="ARBA" id="ARBA00022692"/>
    </source>
</evidence>
<feature type="transmembrane region" description="Helical" evidence="12">
    <location>
        <begin position="170"/>
        <end position="193"/>
    </location>
</feature>
<feature type="transmembrane region" description="Helical" evidence="12">
    <location>
        <begin position="129"/>
        <end position="149"/>
    </location>
</feature>
<dbReference type="STRING" id="568069.A0A1J1IAB2"/>
<evidence type="ECO:0000256" key="9">
    <source>
        <dbReference type="ARBA" id="ARBA00037764"/>
    </source>
</evidence>
<dbReference type="GO" id="GO:0004984">
    <property type="term" value="F:olfactory receptor activity"/>
    <property type="evidence" value="ECO:0007669"/>
    <property type="project" value="InterPro"/>
</dbReference>
<keyword evidence="14" id="KW-1185">Reference proteome</keyword>
<name>A0A1J1IAB2_9DIPT</name>
<keyword evidence="2 12" id="KW-0716">Sensory transduction</keyword>
<comment type="subcellular location">
    <subcellularLocation>
        <location evidence="12">Cell membrane</location>
        <topology evidence="12">Multi-pass membrane protein</topology>
    </subcellularLocation>
    <subcellularLocation>
        <location evidence="1">Membrane</location>
        <topology evidence="1">Multi-pass membrane protein</topology>
    </subcellularLocation>
</comment>
<feature type="transmembrane region" description="Helical" evidence="12">
    <location>
        <begin position="36"/>
        <end position="58"/>
    </location>
</feature>
<comment type="similarity">
    <text evidence="10">Belongs to the insect chemoreceptor superfamily. Heteromeric odorant receptor channel (TC 1.A.69) family. Or2a subfamily.</text>
</comment>
<evidence type="ECO:0000256" key="1">
    <source>
        <dbReference type="ARBA" id="ARBA00004141"/>
    </source>
</evidence>
<organism evidence="13 14">
    <name type="scientific">Clunio marinus</name>
    <dbReference type="NCBI Taxonomy" id="568069"/>
    <lineage>
        <taxon>Eukaryota</taxon>
        <taxon>Metazoa</taxon>
        <taxon>Ecdysozoa</taxon>
        <taxon>Arthropoda</taxon>
        <taxon>Hexapoda</taxon>
        <taxon>Insecta</taxon>
        <taxon>Pterygota</taxon>
        <taxon>Neoptera</taxon>
        <taxon>Endopterygota</taxon>
        <taxon>Diptera</taxon>
        <taxon>Nematocera</taxon>
        <taxon>Chironomoidea</taxon>
        <taxon>Chironomidae</taxon>
        <taxon>Clunio</taxon>
    </lineage>
</organism>
<evidence type="ECO:0000256" key="4">
    <source>
        <dbReference type="ARBA" id="ARBA00022725"/>
    </source>
</evidence>
<keyword evidence="6 12" id="KW-0472">Membrane</keyword>
<evidence type="ECO:0000256" key="12">
    <source>
        <dbReference type="RuleBase" id="RU351113"/>
    </source>
</evidence>
<evidence type="ECO:0000256" key="7">
    <source>
        <dbReference type="ARBA" id="ARBA00023170"/>
    </source>
</evidence>
<evidence type="ECO:0000256" key="8">
    <source>
        <dbReference type="ARBA" id="ARBA00023224"/>
    </source>
</evidence>
<evidence type="ECO:0000256" key="6">
    <source>
        <dbReference type="ARBA" id="ARBA00023136"/>
    </source>
</evidence>
<accession>A0A1J1IAB2</accession>
<feature type="transmembrane region" description="Helical" evidence="12">
    <location>
        <begin position="70"/>
        <end position="88"/>
    </location>
</feature>
<evidence type="ECO:0000313" key="13">
    <source>
        <dbReference type="EMBL" id="CRK95361.1"/>
    </source>
</evidence>
<dbReference type="GO" id="GO:0007165">
    <property type="term" value="P:signal transduction"/>
    <property type="evidence" value="ECO:0007669"/>
    <property type="project" value="UniProtKB-KW"/>
</dbReference>
<comment type="caution">
    <text evidence="12">Lacks conserved residue(s) required for the propagation of feature annotation.</text>
</comment>
<dbReference type="InterPro" id="IPR004117">
    <property type="entry name" value="7tm6_olfct_rcpt"/>
</dbReference>
<evidence type="ECO:0000256" key="5">
    <source>
        <dbReference type="ARBA" id="ARBA00022989"/>
    </source>
</evidence>
<keyword evidence="3 12" id="KW-0812">Transmembrane</keyword>
<dbReference type="GO" id="GO:0005886">
    <property type="term" value="C:plasma membrane"/>
    <property type="evidence" value="ECO:0007669"/>
    <property type="project" value="UniProtKB-SubCell"/>
</dbReference>
<dbReference type="OrthoDB" id="7757420at2759"/>
<dbReference type="GO" id="GO:0005549">
    <property type="term" value="F:odorant binding"/>
    <property type="evidence" value="ECO:0007669"/>
    <property type="project" value="InterPro"/>
</dbReference>